<dbReference type="GO" id="GO:0005829">
    <property type="term" value="C:cytosol"/>
    <property type="evidence" value="ECO:0007669"/>
    <property type="project" value="TreeGrafter"/>
</dbReference>
<dbReference type="Pfam" id="PF01546">
    <property type="entry name" value="Peptidase_M20"/>
    <property type="match status" value="1"/>
</dbReference>
<evidence type="ECO:0000256" key="2">
    <source>
        <dbReference type="ARBA" id="ARBA00001947"/>
    </source>
</evidence>
<dbReference type="PRINTS" id="PR00934">
    <property type="entry name" value="XHISDIPTASE"/>
</dbReference>
<keyword evidence="7" id="KW-0482">Metalloprotease</keyword>
<gene>
    <name evidence="19" type="ORF">IAA73_09840</name>
</gene>
<evidence type="ECO:0000256" key="1">
    <source>
        <dbReference type="ARBA" id="ARBA00001941"/>
    </source>
</evidence>
<dbReference type="Pfam" id="PF07687">
    <property type="entry name" value="M20_dimer"/>
    <property type="match status" value="1"/>
</dbReference>
<keyword evidence="8" id="KW-0170">Cobalt</keyword>
<dbReference type="InterPro" id="IPR001160">
    <property type="entry name" value="Peptidase_M20C"/>
</dbReference>
<keyword evidence="3" id="KW-0645">Protease</keyword>
<keyword evidence="4" id="KW-0479">Metal-binding</keyword>
<comment type="caution">
    <text evidence="19">The sequence shown here is derived from an EMBL/GenBank/DDBJ whole genome shotgun (WGS) entry which is preliminary data.</text>
</comment>
<dbReference type="AlphaFoldDB" id="A0A9D9HV59"/>
<feature type="domain" description="Peptidase M20 dimerisation" evidence="18">
    <location>
        <begin position="210"/>
        <end position="294"/>
    </location>
</feature>
<dbReference type="InterPro" id="IPR002933">
    <property type="entry name" value="Peptidase_M20"/>
</dbReference>
<evidence type="ECO:0000256" key="10">
    <source>
        <dbReference type="ARBA" id="ARBA00038976"/>
    </source>
</evidence>
<dbReference type="SUPFAM" id="SSF53187">
    <property type="entry name" value="Zn-dependent exopeptidases"/>
    <property type="match status" value="1"/>
</dbReference>
<evidence type="ECO:0000256" key="16">
    <source>
        <dbReference type="ARBA" id="ARBA00077688"/>
    </source>
</evidence>
<dbReference type="PANTHER" id="PTHR43501">
    <property type="entry name" value="CYTOSOL NON-SPECIFIC DIPEPTIDASE"/>
    <property type="match status" value="1"/>
</dbReference>
<dbReference type="GO" id="GO:0006508">
    <property type="term" value="P:proteolysis"/>
    <property type="evidence" value="ECO:0007669"/>
    <property type="project" value="UniProtKB-KW"/>
</dbReference>
<evidence type="ECO:0000256" key="15">
    <source>
        <dbReference type="ARBA" id="ARBA00076004"/>
    </source>
</evidence>
<sequence>MESNDIRNLQPSGLWQHFYSITQVPRPSGQKKEICEFMMNFGKSLGLETLQDEIGNVLIRKPASPGYENHEGVILQAHLDMVPQNNNDTPFDFSKDPIQAYIDGEWVTARGTTLGADNGIGVAATMAVLADKNMVHPPLEAFFTVDEETGMYGAFGLEANFLKGKILINTDSEDEGELYVGCAGGVDGNITFRYFETEVPEGDVAVKITLTGLNGGHSGLNINLQRANANKLMFRFLKEAVRDYEARLASINGGNMRNAIPREAVAIVTVPADGVQDLLDLVDDYETLFVKEYAGVEEKLSFTAEETELPKGLIPEEMQDDLINAITACPNGPFRYIQDMPDVIETSNNLSIVKSDGEKIIVSCLTRSSVESRKEELASMIESVFTLAGAKVEFTGSYPGWQPNLKSRILNTMAAVYEKEFGKRPKIMTVHAGLECGILGRNYPEMDMISFGPTLRYPHSPDEKVDIASVQKFWDFLVATLAAL</sequence>
<protein>
    <recommendedName>
        <fullName evidence="13">Cytosol non-specific dipeptidase</fullName>
        <ecNumber evidence="10">3.4.13.18</ecNumber>
    </recommendedName>
    <alternativeName>
        <fullName evidence="16">Aminoacyl-histidine dipeptidase</fullName>
    </alternativeName>
    <alternativeName>
        <fullName evidence="15">Beta-alanyl-histidine dipeptidase</fullName>
    </alternativeName>
    <alternativeName>
        <fullName evidence="14">Carnosinase</fullName>
    </alternativeName>
    <alternativeName>
        <fullName evidence="11">Peptidase D</fullName>
    </alternativeName>
    <alternativeName>
        <fullName evidence="17">Xaa-His dipeptidase</fullName>
    </alternativeName>
</protein>
<dbReference type="GO" id="GO:0070573">
    <property type="term" value="F:metallodipeptidase activity"/>
    <property type="evidence" value="ECO:0007669"/>
    <property type="project" value="TreeGrafter"/>
</dbReference>
<evidence type="ECO:0000313" key="19">
    <source>
        <dbReference type="EMBL" id="MBO8460620.1"/>
    </source>
</evidence>
<dbReference type="Gene3D" id="3.40.630.10">
    <property type="entry name" value="Zn peptidases"/>
    <property type="match status" value="2"/>
</dbReference>
<dbReference type="Proteomes" id="UP000823641">
    <property type="component" value="Unassembled WGS sequence"/>
</dbReference>
<evidence type="ECO:0000256" key="7">
    <source>
        <dbReference type="ARBA" id="ARBA00023049"/>
    </source>
</evidence>
<evidence type="ECO:0000256" key="6">
    <source>
        <dbReference type="ARBA" id="ARBA00022833"/>
    </source>
</evidence>
<evidence type="ECO:0000256" key="4">
    <source>
        <dbReference type="ARBA" id="ARBA00022723"/>
    </source>
</evidence>
<dbReference type="InterPro" id="IPR011650">
    <property type="entry name" value="Peptidase_M20_dimer"/>
</dbReference>
<comment type="cofactor">
    <cofactor evidence="2">
        <name>Zn(2+)</name>
        <dbReference type="ChEBI" id="CHEBI:29105"/>
    </cofactor>
</comment>
<evidence type="ECO:0000259" key="18">
    <source>
        <dbReference type="Pfam" id="PF07687"/>
    </source>
</evidence>
<evidence type="ECO:0000256" key="17">
    <source>
        <dbReference type="ARBA" id="ARBA00078074"/>
    </source>
</evidence>
<reference evidence="19" key="1">
    <citation type="submission" date="2020-10" db="EMBL/GenBank/DDBJ databases">
        <authorList>
            <person name="Gilroy R."/>
        </authorList>
    </citation>
    <scope>NUCLEOTIDE SEQUENCE</scope>
    <source>
        <strain evidence="19">G3-3990</strain>
    </source>
</reference>
<dbReference type="PIRSF" id="PIRSF016599">
    <property type="entry name" value="Xaa-His_dipept"/>
    <property type="match status" value="1"/>
</dbReference>
<reference evidence="19" key="2">
    <citation type="journal article" date="2021" name="PeerJ">
        <title>Extensive microbial diversity within the chicken gut microbiome revealed by metagenomics and culture.</title>
        <authorList>
            <person name="Gilroy R."/>
            <person name="Ravi A."/>
            <person name="Getino M."/>
            <person name="Pursley I."/>
            <person name="Horton D.L."/>
            <person name="Alikhan N.F."/>
            <person name="Baker D."/>
            <person name="Gharbi K."/>
            <person name="Hall N."/>
            <person name="Watson M."/>
            <person name="Adriaenssens E.M."/>
            <person name="Foster-Nyarko E."/>
            <person name="Jarju S."/>
            <person name="Secka A."/>
            <person name="Antonio M."/>
            <person name="Oren A."/>
            <person name="Chaudhuri R.R."/>
            <person name="La Ragione R."/>
            <person name="Hildebrand F."/>
            <person name="Pallen M.J."/>
        </authorList>
    </citation>
    <scope>NUCLEOTIDE SEQUENCE</scope>
    <source>
        <strain evidence="19">G3-3990</strain>
    </source>
</reference>
<dbReference type="PANTHER" id="PTHR43501:SF1">
    <property type="entry name" value="CYTOSOL NON-SPECIFIC DIPEPTIDASE"/>
    <property type="match status" value="1"/>
</dbReference>
<evidence type="ECO:0000256" key="13">
    <source>
        <dbReference type="ARBA" id="ARBA00071271"/>
    </source>
</evidence>
<evidence type="ECO:0000256" key="9">
    <source>
        <dbReference type="ARBA" id="ARBA00036421"/>
    </source>
</evidence>
<accession>A0A9D9HV59</accession>
<comment type="cofactor">
    <cofactor evidence="1">
        <name>Co(2+)</name>
        <dbReference type="ChEBI" id="CHEBI:48828"/>
    </cofactor>
</comment>
<evidence type="ECO:0000256" key="3">
    <source>
        <dbReference type="ARBA" id="ARBA00022670"/>
    </source>
</evidence>
<evidence type="ECO:0000256" key="8">
    <source>
        <dbReference type="ARBA" id="ARBA00023285"/>
    </source>
</evidence>
<dbReference type="CDD" id="cd03890">
    <property type="entry name" value="M20_pepD"/>
    <property type="match status" value="1"/>
</dbReference>
<evidence type="ECO:0000256" key="5">
    <source>
        <dbReference type="ARBA" id="ARBA00022801"/>
    </source>
</evidence>
<evidence type="ECO:0000256" key="14">
    <source>
        <dbReference type="ARBA" id="ARBA00075285"/>
    </source>
</evidence>
<evidence type="ECO:0000256" key="12">
    <source>
        <dbReference type="ARBA" id="ARBA00061423"/>
    </source>
</evidence>
<organism evidence="19 20">
    <name type="scientific">Candidatus Gallipaludibacter merdavium</name>
    <dbReference type="NCBI Taxonomy" id="2840839"/>
    <lineage>
        <taxon>Bacteria</taxon>
        <taxon>Pseudomonadati</taxon>
        <taxon>Bacteroidota</taxon>
        <taxon>Bacteroidia</taxon>
        <taxon>Bacteroidales</taxon>
        <taxon>Candidatus Gallipaludibacter</taxon>
    </lineage>
</organism>
<dbReference type="FunFam" id="3.40.630.10:FF:000015">
    <property type="entry name" value="Aminoacyl-histidine dipeptidase PepD"/>
    <property type="match status" value="1"/>
</dbReference>
<dbReference type="EC" id="3.4.13.18" evidence="10"/>
<evidence type="ECO:0000313" key="20">
    <source>
        <dbReference type="Proteomes" id="UP000823641"/>
    </source>
</evidence>
<dbReference type="EMBL" id="JADIMG010000092">
    <property type="protein sequence ID" value="MBO8460620.1"/>
    <property type="molecule type" value="Genomic_DNA"/>
</dbReference>
<dbReference type="NCBIfam" id="TIGR01893">
    <property type="entry name" value="aa-his-dipept"/>
    <property type="match status" value="1"/>
</dbReference>
<name>A0A9D9HV59_9BACT</name>
<comment type="catalytic activity">
    <reaction evidence="9">
        <text>Hydrolysis of dipeptides, preferentially hydrophobic dipeptides including prolyl amino acids.</text>
        <dbReference type="EC" id="3.4.13.18"/>
    </reaction>
</comment>
<proteinExistence type="inferred from homology"/>
<comment type="similarity">
    <text evidence="12">Belongs to the peptidase M20C family.</text>
</comment>
<keyword evidence="6" id="KW-0862">Zinc</keyword>
<evidence type="ECO:0000256" key="11">
    <source>
        <dbReference type="ARBA" id="ARBA00044252"/>
    </source>
</evidence>
<keyword evidence="5" id="KW-0378">Hydrolase</keyword>
<dbReference type="GO" id="GO:0046872">
    <property type="term" value="F:metal ion binding"/>
    <property type="evidence" value="ECO:0007669"/>
    <property type="project" value="UniProtKB-KW"/>
</dbReference>
<dbReference type="FunFam" id="3.40.630.10:FF:000018">
    <property type="entry name" value="Aminoacyl-histidine dipeptidase PepD"/>
    <property type="match status" value="1"/>
</dbReference>